<dbReference type="InterPro" id="IPR008979">
    <property type="entry name" value="Galactose-bd-like_sf"/>
</dbReference>
<dbReference type="SUPFAM" id="SSF81296">
    <property type="entry name" value="E set domains"/>
    <property type="match status" value="1"/>
</dbReference>
<dbReference type="Proteomes" id="UP000070168">
    <property type="component" value="Unassembled WGS sequence"/>
</dbReference>
<dbReference type="Pfam" id="PF07250">
    <property type="entry name" value="Glyoxal_oxid_N"/>
    <property type="match status" value="1"/>
</dbReference>
<dbReference type="Pfam" id="PF24883">
    <property type="entry name" value="NPHP3_N"/>
    <property type="match status" value="1"/>
</dbReference>
<dbReference type="SUPFAM" id="SSF49785">
    <property type="entry name" value="Galactose-binding domain-like"/>
    <property type="match status" value="1"/>
</dbReference>
<dbReference type="InterPro" id="IPR056884">
    <property type="entry name" value="NPHP3-like_N"/>
</dbReference>
<dbReference type="InterPro" id="IPR013783">
    <property type="entry name" value="Ig-like_fold"/>
</dbReference>
<dbReference type="InterPro" id="IPR014756">
    <property type="entry name" value="Ig_E-set"/>
</dbReference>
<feature type="region of interest" description="Disordered" evidence="3">
    <location>
        <begin position="34"/>
        <end position="59"/>
    </location>
</feature>
<evidence type="ECO:0000256" key="2">
    <source>
        <dbReference type="ARBA" id="ARBA00022737"/>
    </source>
</evidence>
<dbReference type="InterPro" id="IPR006652">
    <property type="entry name" value="Kelch_1"/>
</dbReference>
<keyword evidence="2" id="KW-0677">Repeat</keyword>
<dbReference type="Pfam" id="PF01344">
    <property type="entry name" value="Kelch_1"/>
    <property type="match status" value="1"/>
</dbReference>
<dbReference type="EMBL" id="LHQR01000065">
    <property type="protein sequence ID" value="KXG49333.1"/>
    <property type="molecule type" value="Genomic_DNA"/>
</dbReference>
<dbReference type="PANTHER" id="PTHR10039">
    <property type="entry name" value="AMELOGENIN"/>
    <property type="match status" value="1"/>
</dbReference>
<dbReference type="InterPro" id="IPR037293">
    <property type="entry name" value="Gal_Oxidase_central_sf"/>
</dbReference>
<comment type="caution">
    <text evidence="6">The sequence shown here is derived from an EMBL/GenBank/DDBJ whole genome shotgun (WGS) entry which is preliminary data.</text>
</comment>
<dbReference type="InterPro" id="IPR009880">
    <property type="entry name" value="Glyoxal_oxidase_N"/>
</dbReference>
<dbReference type="InterPro" id="IPR000421">
    <property type="entry name" value="FA58C"/>
</dbReference>
<evidence type="ECO:0000259" key="5">
    <source>
        <dbReference type="PROSITE" id="PS50022"/>
    </source>
</evidence>
<proteinExistence type="predicted"/>
<dbReference type="SMART" id="SM00612">
    <property type="entry name" value="Kelch"/>
    <property type="match status" value="3"/>
</dbReference>
<organism evidence="6 7">
    <name type="scientific">Penicillium patulum</name>
    <name type="common">Penicillium griseofulvum</name>
    <dbReference type="NCBI Taxonomy" id="5078"/>
    <lineage>
        <taxon>Eukaryota</taxon>
        <taxon>Fungi</taxon>
        <taxon>Dikarya</taxon>
        <taxon>Ascomycota</taxon>
        <taxon>Pezizomycotina</taxon>
        <taxon>Eurotiomycetes</taxon>
        <taxon>Eurotiomycetidae</taxon>
        <taxon>Eurotiales</taxon>
        <taxon>Aspergillaceae</taxon>
        <taxon>Penicillium</taxon>
    </lineage>
</organism>
<evidence type="ECO:0000313" key="6">
    <source>
        <dbReference type="EMBL" id="KXG49333.1"/>
    </source>
</evidence>
<dbReference type="Gene3D" id="3.40.50.300">
    <property type="entry name" value="P-loop containing nucleotide triphosphate hydrolases"/>
    <property type="match status" value="1"/>
</dbReference>
<name>A0A135LK33_PENPA</name>
<dbReference type="Gene3D" id="2.130.10.80">
    <property type="entry name" value="Galactose oxidase/kelch, beta-propeller"/>
    <property type="match status" value="1"/>
</dbReference>
<dbReference type="Pfam" id="PF09118">
    <property type="entry name" value="GO-like_E_set"/>
    <property type="match status" value="1"/>
</dbReference>
<dbReference type="OrthoDB" id="2019572at2759"/>
<dbReference type="CDD" id="cd02851">
    <property type="entry name" value="E_set_GO_C"/>
    <property type="match status" value="1"/>
</dbReference>
<evidence type="ECO:0000256" key="1">
    <source>
        <dbReference type="ARBA" id="ARBA00022729"/>
    </source>
</evidence>
<dbReference type="SUPFAM" id="SSF50965">
    <property type="entry name" value="Galactose oxidase, central domain"/>
    <property type="match status" value="1"/>
</dbReference>
<accession>A0A135LK33</accession>
<evidence type="ECO:0000256" key="4">
    <source>
        <dbReference type="SAM" id="SignalP"/>
    </source>
</evidence>
<gene>
    <name evidence="6" type="ORF">PGRI_032030</name>
</gene>
<dbReference type="InterPro" id="IPR056125">
    <property type="entry name" value="DUF7708"/>
</dbReference>
<evidence type="ECO:0000256" key="3">
    <source>
        <dbReference type="SAM" id="MobiDB-lite"/>
    </source>
</evidence>
<dbReference type="InterPro" id="IPR015202">
    <property type="entry name" value="GO-like_E_set"/>
</dbReference>
<protein>
    <submittedName>
        <fullName evidence="6">Galactose oxidase/kelch, beta-propeller</fullName>
    </submittedName>
</protein>
<dbReference type="Pfam" id="PF24809">
    <property type="entry name" value="DUF7708"/>
    <property type="match status" value="1"/>
</dbReference>
<dbReference type="GeneID" id="63706216"/>
<dbReference type="Pfam" id="PF00754">
    <property type="entry name" value="F5_F8_type_C"/>
    <property type="match status" value="1"/>
</dbReference>
<dbReference type="InterPro" id="IPR027417">
    <property type="entry name" value="P-loop_NTPase"/>
</dbReference>
<dbReference type="RefSeq" id="XP_040647869.1">
    <property type="nucleotide sequence ID" value="XM_040790916.1"/>
</dbReference>
<evidence type="ECO:0000313" key="7">
    <source>
        <dbReference type="Proteomes" id="UP000070168"/>
    </source>
</evidence>
<reference evidence="6 7" key="1">
    <citation type="journal article" date="2016" name="BMC Genomics">
        <title>Genome sequencing and secondary metabolism of the postharvest pathogen Penicillium griseofulvum.</title>
        <authorList>
            <person name="Banani H."/>
            <person name="Marcet-Houben M."/>
            <person name="Ballester A.R."/>
            <person name="Abbruscato P."/>
            <person name="Gonzalez-Candelas L."/>
            <person name="Gabaldon T."/>
            <person name="Spadaro D."/>
        </authorList>
    </citation>
    <scope>NUCLEOTIDE SEQUENCE [LARGE SCALE GENOMIC DNA]</scope>
    <source>
        <strain evidence="6 7">PG3</strain>
    </source>
</reference>
<sequence length="2223" mass="249667">MKLQWVGLFLGASIGGVNGMAKYMHEAMRGERVSGYGKADNPSTLPEFKDESPPYQGHRIPRQDWTLTCSSSARNFPCKYAIDGKNNTSWRSDPSDKGHTFIVDLGAWYQVSAVVVLPPLDTKLEGLITHHKIWVSEDHETWTGPVAYGMWPNVNRQRMSAFEPSSARYLRITTDADDENPWVGISELNIYGTLYTIPRDPTLGVWGPTLDFPIVPVSGAQEGSGVLALWSSWADDQFHSTPGGKTVMTRWDPLTGEVSKRTVSETHHDMFCPGISYDGTGMMVVTGGNDASETSLYDSVKNEWVRATEMQLRRGYQASTTLSDGRVFVIGGSWAGASNVDKDAEVYDPATRNWTMLPEAKVSAMLTEDMEGPWRADNHGWLFGWKDQSVFQAGPSKQMNWYSARDNGSVTAAGRRMEDEDSMSGNAIMFDAVKGKILTLGGSPDYDKSWATDAAHIITIGEPGEPPKVEPAGREGAMHHERVFHTTVVLPDGKVAIFGGQKFGVAFNEENVQFVPELYDPETNSFQKLQQNNIVRVYHTVSILLPDARVLNAGGGLCGNCTANHYDGQIFTPPYLLTASGQPRPRPEIISGLQDKALVGSTLRFKTSGPIWTASLIRLGTNTHTVNTDQRRIPLDVTATTFFGNNWKVTLPKDSGILIPGYWMLFVMDRDGVPSIAKIMMITLDNRETIETAEYPLGRLEEQNSIGSSFMRIELMKRNIYPVNIKLDHIPPLQLLAFDGDDGINKTGQNELDILESLEQTTREAYDTCIRKRWKLTIPRKGKKIIIRDLLSKVARWIDLFKSVGDQVVQFDPVHTALPWAGARFLLQIAIADFNKFDFVVQGAERIAKMTARYRIIEQIYVQKGSAASDQLEQAIMSVYGSILKYLVEAKRYFEDKTGGGRLFPSSIVAGESSQHLVRLLKSGLLGQNDFEELLDKMEAEERLVDRCVSLIQGQVNNDIASHLSTLSLEMKAFHSLRDTLSRMEQPISQVFLHLNKVEDHLNGIQRRQMLDWLSSQPYFDHHTSIKSRVLDGTCQWVLQHASFTEWKSESTNSLLWLHGAQGAGKSCLASMVVEDGMNVSSKIEDFANAYFYCSRNTAEPQRANVQSILGCIARQLSSPSSSQPLAPPTVSLYRRMHLADGSTGVPSLYQCRDLIIELSESHSRTTIVVDALDECNREERAELVEALEYIIDNSTSLIKIFVTSREEGDLKLSIQAHSGVQVTWVENGSDIEKFVDFETDRLVAKNQLLPYIRAKAAKEDLKELIKEDTISKANGMFRWAQLQLQSLRWIRTERDIRFAMSRIPRPLSELYDDLYNKALESTEETDRALFQNTLKWMLCTTRVFDWEDFSQAITSFVDIEVDDIDEDFILDLLSNFVISQTTQEGKRTFRFAHLSVREFLENRPEYSTESSNTFAAEVCLLKLLGASGSPSARHFLDRLGINDKGIITFSEIDSYRKGIHDYSLRNWNEHCVRAGEVNRANEELHLFRLLRYFLFNDSDPNCPLKCWVHSRRRRKLEDDRGAQFLRLLQNYPRSPDLAFVLSCVFGFGEILRIDHYQELDDNVKEACIMVATAYCQYDILKYLMGETKDRLLQKCILEAIIEGNDIETLKWFLTLIEPDLITGSVIANTYRADKEIIELLLDHNKSLYITTDLIEECELSYSAIEGLLSRAPEVLITPVILNNAIEDIPIELLREILDKNDESIITSDTIGTASSCAGYKEGMQGKIELLLERARQTKGTERAMMRAIEGNGNSEVIQILLDHGWPVTEKVMVHAAKEGMAAPFQLLLKAGGVITSDVIICGARNAYDGSQMVKLLVSRMNRPLDDELWVKMMLQCAQIPWGNSETLQTLLGMKPDLQISEEVLIAFMENPYKGNSNLDVILEDSREIQVTGAVIVNALKNLDYDKPIFKLLNRYGSTNVSSQMLLGAAQNIQFGDEMTKFLLQSNGTIEEPSSMVVDAVISNLISGYATLQILENHFGQLDLCEAHVQTAAESGNHSLLTLVLDRCLITEATPPVLLAAAAKGSLEMMKHLLRLDNVVVTEEVLIAASRNFDCSVDMLKVLWNFAPHIKVCPEMFLKIEGSFLYSRSTIVGFLFSRVKDPKLCQDILNAVMTAKESPNNRRNSASVSVLSCILESEFDIEVTDELVIDALKAGQGWLLRTFFAHQMDLELSQDMVNTAVELEDYQALEVLVRHGNSRGLDLQGARFILNNSTPPPWRFFEE</sequence>
<feature type="chain" id="PRO_5007800625" evidence="4">
    <location>
        <begin position="20"/>
        <end position="2223"/>
    </location>
</feature>
<keyword evidence="1 4" id="KW-0732">Signal</keyword>
<feature type="domain" description="F5/8 type C" evidence="5">
    <location>
        <begin position="48"/>
        <end position="193"/>
    </location>
</feature>
<dbReference type="Gene3D" id="2.60.40.10">
    <property type="entry name" value="Immunoglobulins"/>
    <property type="match status" value="1"/>
</dbReference>
<dbReference type="SUPFAM" id="SSF140860">
    <property type="entry name" value="Pseudo ankyrin repeat-like"/>
    <property type="match status" value="1"/>
</dbReference>
<dbReference type="PROSITE" id="PS50022">
    <property type="entry name" value="FA58C_3"/>
    <property type="match status" value="1"/>
</dbReference>
<dbReference type="PANTHER" id="PTHR10039:SF15">
    <property type="entry name" value="NACHT DOMAIN-CONTAINING PROTEIN"/>
    <property type="match status" value="1"/>
</dbReference>
<dbReference type="Gene3D" id="2.60.120.260">
    <property type="entry name" value="Galactose-binding domain-like"/>
    <property type="match status" value="1"/>
</dbReference>
<feature type="signal peptide" evidence="4">
    <location>
        <begin position="1"/>
        <end position="19"/>
    </location>
</feature>
<keyword evidence="7" id="KW-1185">Reference proteome</keyword>
<dbReference type="UniPathway" id="UPA00280"/>
<dbReference type="InterPro" id="IPR011043">
    <property type="entry name" value="Gal_Oxase/kelch_b-propeller"/>
</dbReference>
<dbReference type="SUPFAM" id="SSF52540">
    <property type="entry name" value="P-loop containing nucleoside triphosphate hydrolases"/>
    <property type="match status" value="1"/>
</dbReference>
<dbReference type="STRING" id="5078.A0A135LK33"/>